<dbReference type="AlphaFoldDB" id="A0AAV3RIM6"/>
<name>A0AAV3RIM6_LITER</name>
<evidence type="ECO:0000313" key="3">
    <source>
        <dbReference type="Proteomes" id="UP001454036"/>
    </source>
</evidence>
<proteinExistence type="predicted"/>
<keyword evidence="3" id="KW-1185">Reference proteome</keyword>
<comment type="caution">
    <text evidence="2">The sequence shown here is derived from an EMBL/GenBank/DDBJ whole genome shotgun (WGS) entry which is preliminary data.</text>
</comment>
<dbReference type="Proteomes" id="UP001454036">
    <property type="component" value="Unassembled WGS sequence"/>
</dbReference>
<feature type="region of interest" description="Disordered" evidence="1">
    <location>
        <begin position="1"/>
        <end position="24"/>
    </location>
</feature>
<reference evidence="2 3" key="1">
    <citation type="submission" date="2024-01" db="EMBL/GenBank/DDBJ databases">
        <title>The complete chloroplast genome sequence of Lithospermum erythrorhizon: insights into the phylogenetic relationship among Boraginaceae species and the maternal lineages of purple gromwells.</title>
        <authorList>
            <person name="Okada T."/>
            <person name="Watanabe K."/>
        </authorList>
    </citation>
    <scope>NUCLEOTIDE SEQUENCE [LARGE SCALE GENOMIC DNA]</scope>
</reference>
<accession>A0AAV3RIM6</accession>
<dbReference type="EMBL" id="BAABME010027868">
    <property type="protein sequence ID" value="GAA0176239.1"/>
    <property type="molecule type" value="Genomic_DNA"/>
</dbReference>
<evidence type="ECO:0000313" key="2">
    <source>
        <dbReference type="EMBL" id="GAA0176239.1"/>
    </source>
</evidence>
<evidence type="ECO:0000256" key="1">
    <source>
        <dbReference type="SAM" id="MobiDB-lite"/>
    </source>
</evidence>
<organism evidence="2 3">
    <name type="scientific">Lithospermum erythrorhizon</name>
    <name type="common">Purple gromwell</name>
    <name type="synonym">Lithospermum officinale var. erythrorhizon</name>
    <dbReference type="NCBI Taxonomy" id="34254"/>
    <lineage>
        <taxon>Eukaryota</taxon>
        <taxon>Viridiplantae</taxon>
        <taxon>Streptophyta</taxon>
        <taxon>Embryophyta</taxon>
        <taxon>Tracheophyta</taxon>
        <taxon>Spermatophyta</taxon>
        <taxon>Magnoliopsida</taxon>
        <taxon>eudicotyledons</taxon>
        <taxon>Gunneridae</taxon>
        <taxon>Pentapetalae</taxon>
        <taxon>asterids</taxon>
        <taxon>lamiids</taxon>
        <taxon>Boraginales</taxon>
        <taxon>Boraginaceae</taxon>
        <taxon>Boraginoideae</taxon>
        <taxon>Lithospermeae</taxon>
        <taxon>Lithospermum</taxon>
    </lineage>
</organism>
<gene>
    <name evidence="2" type="ORF">LIER_42047</name>
</gene>
<sequence length="112" mass="12509">MQSKQGRPSKVGSGGGGEGGEAQGKFLSKVSWNNINDSKKEGGLGVKGLMIWNRACMALHMWDICSLKESLWVEWIVTYKLKGKSFWGLKMKSSDSWSWRKLINNSKDVANQ</sequence>
<feature type="compositionally biased region" description="Gly residues" evidence="1">
    <location>
        <begin position="12"/>
        <end position="22"/>
    </location>
</feature>
<protein>
    <submittedName>
        <fullName evidence="2">Uncharacterized protein</fullName>
    </submittedName>
</protein>